<dbReference type="InterPro" id="IPR009057">
    <property type="entry name" value="Homeodomain-like_sf"/>
</dbReference>
<evidence type="ECO:0000256" key="2">
    <source>
        <dbReference type="ARBA" id="ARBA00023125"/>
    </source>
</evidence>
<dbReference type="PANTHER" id="PTHR47506">
    <property type="entry name" value="TRANSCRIPTIONAL REGULATORY PROTEIN"/>
    <property type="match status" value="1"/>
</dbReference>
<dbReference type="AlphaFoldDB" id="A0A4Q9FQD3"/>
<gene>
    <name evidence="6" type="ORF">EYD46_04395</name>
</gene>
<keyword evidence="7" id="KW-1185">Reference proteome</keyword>
<dbReference type="EMBL" id="SIRS01000002">
    <property type="protein sequence ID" value="TBN17560.1"/>
    <property type="molecule type" value="Genomic_DNA"/>
</dbReference>
<reference evidence="6 7" key="1">
    <citation type="journal article" date="2015" name="Int. J. Syst. Evol. Microbiol.">
        <title>Hyunsoonleella pacifica sp. nov., isolated from seawater of South Pacific Gyre.</title>
        <authorList>
            <person name="Gao X."/>
            <person name="Zhang Z."/>
            <person name="Dai X."/>
            <person name="Zhang X.H."/>
        </authorList>
    </citation>
    <scope>NUCLEOTIDE SEQUENCE [LARGE SCALE GENOMIC DNA]</scope>
    <source>
        <strain evidence="6 7">SW033</strain>
    </source>
</reference>
<sequence length="191" mass="22008">MKKEAIDNILAIGTDLILKNGYHSVGLNKVLQEANIPKGSFYYYFKSKEDFGLQVIKHYSEKSLIVLKSYLEDDTKNHKQRIVSFFKDMQEVYTAKEFKEGCLLGNCSTELADFSASFSILIASELSIWERCFEKCIEEGQINGHIKKLESPKVLSNLILTTWEGALLRMKSEKHTESIETFILYLEKYLI</sequence>
<organism evidence="6 7">
    <name type="scientific">Hyunsoonleella pacifica</name>
    <dbReference type="NCBI Taxonomy" id="1080224"/>
    <lineage>
        <taxon>Bacteria</taxon>
        <taxon>Pseudomonadati</taxon>
        <taxon>Bacteroidota</taxon>
        <taxon>Flavobacteriia</taxon>
        <taxon>Flavobacteriales</taxon>
        <taxon>Flavobacteriaceae</taxon>
    </lineage>
</organism>
<dbReference type="RefSeq" id="WP_130935851.1">
    <property type="nucleotide sequence ID" value="NZ_BMEE01000001.1"/>
</dbReference>
<name>A0A4Q9FQD3_9FLAO</name>
<dbReference type="GO" id="GO:0003677">
    <property type="term" value="F:DNA binding"/>
    <property type="evidence" value="ECO:0007669"/>
    <property type="project" value="UniProtKB-UniRule"/>
</dbReference>
<dbReference type="PROSITE" id="PS50977">
    <property type="entry name" value="HTH_TETR_2"/>
    <property type="match status" value="1"/>
</dbReference>
<proteinExistence type="predicted"/>
<evidence type="ECO:0000256" key="4">
    <source>
        <dbReference type="PROSITE-ProRule" id="PRU00335"/>
    </source>
</evidence>
<dbReference type="Proteomes" id="UP000292372">
    <property type="component" value="Unassembled WGS sequence"/>
</dbReference>
<dbReference type="Pfam" id="PF16925">
    <property type="entry name" value="TetR_C_13"/>
    <property type="match status" value="1"/>
</dbReference>
<dbReference type="PRINTS" id="PR00455">
    <property type="entry name" value="HTHTETR"/>
</dbReference>
<protein>
    <submittedName>
        <fullName evidence="6">TetR family transcriptional regulator</fullName>
    </submittedName>
</protein>
<dbReference type="OrthoDB" id="9787680at2"/>
<evidence type="ECO:0000313" key="7">
    <source>
        <dbReference type="Proteomes" id="UP000292372"/>
    </source>
</evidence>
<keyword evidence="3" id="KW-0804">Transcription</keyword>
<dbReference type="SUPFAM" id="SSF46689">
    <property type="entry name" value="Homeodomain-like"/>
    <property type="match status" value="1"/>
</dbReference>
<feature type="domain" description="HTH tetR-type" evidence="5">
    <location>
        <begin position="3"/>
        <end position="63"/>
    </location>
</feature>
<evidence type="ECO:0000256" key="3">
    <source>
        <dbReference type="ARBA" id="ARBA00023163"/>
    </source>
</evidence>
<dbReference type="InterPro" id="IPR011075">
    <property type="entry name" value="TetR_C"/>
</dbReference>
<feature type="DNA-binding region" description="H-T-H motif" evidence="4">
    <location>
        <begin position="26"/>
        <end position="45"/>
    </location>
</feature>
<dbReference type="SUPFAM" id="SSF48498">
    <property type="entry name" value="Tetracyclin repressor-like, C-terminal domain"/>
    <property type="match status" value="1"/>
</dbReference>
<evidence type="ECO:0000256" key="1">
    <source>
        <dbReference type="ARBA" id="ARBA00023015"/>
    </source>
</evidence>
<dbReference type="InterPro" id="IPR036271">
    <property type="entry name" value="Tet_transcr_reg_TetR-rel_C_sf"/>
</dbReference>
<accession>A0A4Q9FQD3</accession>
<evidence type="ECO:0000313" key="6">
    <source>
        <dbReference type="EMBL" id="TBN17560.1"/>
    </source>
</evidence>
<keyword evidence="2 4" id="KW-0238">DNA-binding</keyword>
<comment type="caution">
    <text evidence="6">The sequence shown here is derived from an EMBL/GenBank/DDBJ whole genome shotgun (WGS) entry which is preliminary data.</text>
</comment>
<evidence type="ECO:0000259" key="5">
    <source>
        <dbReference type="PROSITE" id="PS50977"/>
    </source>
</evidence>
<keyword evidence="1" id="KW-0805">Transcription regulation</keyword>
<dbReference type="Pfam" id="PF00440">
    <property type="entry name" value="TetR_N"/>
    <property type="match status" value="1"/>
</dbReference>
<dbReference type="PANTHER" id="PTHR47506:SF6">
    <property type="entry name" value="HTH-TYPE TRANSCRIPTIONAL REPRESSOR NEMR"/>
    <property type="match status" value="1"/>
</dbReference>
<dbReference type="InterPro" id="IPR001647">
    <property type="entry name" value="HTH_TetR"/>
</dbReference>
<dbReference type="Gene3D" id="1.10.357.10">
    <property type="entry name" value="Tetracycline Repressor, domain 2"/>
    <property type="match status" value="1"/>
</dbReference>